<dbReference type="OrthoDB" id="5865824at2759"/>
<reference evidence="1 2" key="1">
    <citation type="submission" date="2014-03" db="EMBL/GenBank/DDBJ databases">
        <title>Draft genome of the hookworm Oesophagostomum dentatum.</title>
        <authorList>
            <person name="Mitreva M."/>
        </authorList>
    </citation>
    <scope>NUCLEOTIDE SEQUENCE [LARGE SCALE GENOMIC DNA]</scope>
    <source>
        <strain evidence="1 2">OD-Hann</strain>
    </source>
</reference>
<sequence length="157" mass="17592">MATAIASSDVLIAQQPNEACPEGLPPQTQELINVGKQRMLVSNIGVPGPEEKKEQYQDSVNRSRVKNLARSHGPSPLDRLVILQQFVLYVRKFIKNAHVLANRKCPDITFKKGILQIGKDHTLTPTMAVVLFNINMEEWNGLPLECLLTNHEKESIQ</sequence>
<evidence type="ECO:0000313" key="2">
    <source>
        <dbReference type="Proteomes" id="UP000053660"/>
    </source>
</evidence>
<dbReference type="Proteomes" id="UP000053660">
    <property type="component" value="Unassembled WGS sequence"/>
</dbReference>
<keyword evidence="2" id="KW-1185">Reference proteome</keyword>
<dbReference type="EMBL" id="KN581873">
    <property type="protein sequence ID" value="KHJ82145.1"/>
    <property type="molecule type" value="Genomic_DNA"/>
</dbReference>
<feature type="non-terminal residue" evidence="1">
    <location>
        <position position="157"/>
    </location>
</feature>
<name>A0A0B1SG60_OESDE</name>
<dbReference type="AlphaFoldDB" id="A0A0B1SG60"/>
<organism evidence="1 2">
    <name type="scientific">Oesophagostomum dentatum</name>
    <name type="common">Nodular worm</name>
    <dbReference type="NCBI Taxonomy" id="61180"/>
    <lineage>
        <taxon>Eukaryota</taxon>
        <taxon>Metazoa</taxon>
        <taxon>Ecdysozoa</taxon>
        <taxon>Nematoda</taxon>
        <taxon>Chromadorea</taxon>
        <taxon>Rhabditida</taxon>
        <taxon>Rhabditina</taxon>
        <taxon>Rhabditomorpha</taxon>
        <taxon>Strongyloidea</taxon>
        <taxon>Strongylidae</taxon>
        <taxon>Oesophagostomum</taxon>
    </lineage>
</organism>
<gene>
    <name evidence="1" type="ORF">OESDEN_18163</name>
</gene>
<protein>
    <submittedName>
        <fullName evidence="1">Uncharacterized protein</fullName>
    </submittedName>
</protein>
<proteinExistence type="predicted"/>
<evidence type="ECO:0000313" key="1">
    <source>
        <dbReference type="EMBL" id="KHJ82145.1"/>
    </source>
</evidence>
<accession>A0A0B1SG60</accession>